<organism evidence="1">
    <name type="scientific">Brugia timori</name>
    <dbReference type="NCBI Taxonomy" id="42155"/>
    <lineage>
        <taxon>Eukaryota</taxon>
        <taxon>Metazoa</taxon>
        <taxon>Ecdysozoa</taxon>
        <taxon>Nematoda</taxon>
        <taxon>Chromadorea</taxon>
        <taxon>Rhabditida</taxon>
        <taxon>Spirurina</taxon>
        <taxon>Spiruromorpha</taxon>
        <taxon>Filarioidea</taxon>
        <taxon>Onchocercidae</taxon>
        <taxon>Brugia</taxon>
    </lineage>
</organism>
<proteinExistence type="predicted"/>
<dbReference type="WBParaSite" id="BTMF_0000620101-mRNA-1">
    <property type="protein sequence ID" value="BTMF_0000620101-mRNA-1"/>
    <property type="gene ID" value="BTMF_0000620101"/>
</dbReference>
<reference evidence="1" key="1">
    <citation type="submission" date="2017-02" db="UniProtKB">
        <authorList>
            <consortium name="WormBaseParasite"/>
        </authorList>
    </citation>
    <scope>IDENTIFICATION</scope>
</reference>
<dbReference type="AlphaFoldDB" id="A0A0R3QIG4"/>
<sequence>LLCKHLEQHSPSLSDELLLPSRKNNDAFINAFLTNKALGELLIASAGIPRDFINLFIHSYAQFKSSGSKHISIKNVRAATSGWYETDKKKQVDEHSVEKNLLEKIVQEIVVGKNSSHFMISEKYSANPHILGLVDFRVLHLRKKGYSHKDMAGETFNVYSIDYGCYNHLNITRTALDNNTLENLKVRDDIRDIRRIHLSDAFFQKFQLAVGEAFMCEHCKKPVDTTHAAFVKQSLCNHCFEKIPARSALAA</sequence>
<evidence type="ECO:0000313" key="1">
    <source>
        <dbReference type="WBParaSite" id="BTMF_0000620101-mRNA-1"/>
    </source>
</evidence>
<name>A0A0R3QIG4_9BILA</name>
<accession>A0A0R3QIG4</accession>
<protein>
    <submittedName>
        <fullName evidence="1">NERD domain-containing protein</fullName>
    </submittedName>
</protein>